<organism evidence="1 2">
    <name type="scientific">Robbsia betulipollinis</name>
    <dbReference type="NCBI Taxonomy" id="2981849"/>
    <lineage>
        <taxon>Bacteria</taxon>
        <taxon>Pseudomonadati</taxon>
        <taxon>Pseudomonadota</taxon>
        <taxon>Betaproteobacteria</taxon>
        <taxon>Burkholderiales</taxon>
        <taxon>Burkholderiaceae</taxon>
        <taxon>Robbsia</taxon>
    </lineage>
</organism>
<reference evidence="1" key="1">
    <citation type="submission" date="2022-11" db="EMBL/GenBank/DDBJ databases">
        <title>Robbsia betulipollinis sp. nov., isolated from pollen of birch (Betula pendula).</title>
        <authorList>
            <person name="Shi H."/>
            <person name="Ambika Manirajan B."/>
            <person name="Ratering S."/>
            <person name="Geissler-Plaum R."/>
            <person name="Schnell S."/>
        </authorList>
    </citation>
    <scope>NUCLEOTIDE SEQUENCE</scope>
    <source>
        <strain evidence="1">Bb-Pol-6</strain>
    </source>
</reference>
<proteinExistence type="predicted"/>
<gene>
    <name evidence="1" type="ORF">OVY01_18505</name>
</gene>
<name>A0ABT3ZRH9_9BURK</name>
<protein>
    <submittedName>
        <fullName evidence="1">Uncharacterized protein</fullName>
    </submittedName>
</protein>
<sequence>MKSYSGWFKEPGSFYTGATLSSEYYLSGNRVIFSPTEDTMPASSFMEWEHCLREIDKFANFENDWNGYGGVAIGADALAAARRVCAQLASTGLPCPEVVPKSSGTIGFSWEFADTEAYLEIGNTTFSGYLQINNFEPALFSGDVDDFSPIYFYPLRNDASGVSSGSYTIANIEIGPELVYGLAA</sequence>
<dbReference type="RefSeq" id="WP_267849039.1">
    <property type="nucleotide sequence ID" value="NZ_JAPMXC010000010.1"/>
</dbReference>
<keyword evidence="2" id="KW-1185">Reference proteome</keyword>
<evidence type="ECO:0000313" key="1">
    <source>
        <dbReference type="EMBL" id="MCY0389141.1"/>
    </source>
</evidence>
<dbReference type="Proteomes" id="UP001082899">
    <property type="component" value="Unassembled WGS sequence"/>
</dbReference>
<accession>A0ABT3ZRH9</accession>
<comment type="caution">
    <text evidence="1">The sequence shown here is derived from an EMBL/GenBank/DDBJ whole genome shotgun (WGS) entry which is preliminary data.</text>
</comment>
<evidence type="ECO:0000313" key="2">
    <source>
        <dbReference type="Proteomes" id="UP001082899"/>
    </source>
</evidence>
<dbReference type="EMBL" id="JAPMXC010000010">
    <property type="protein sequence ID" value="MCY0389141.1"/>
    <property type="molecule type" value="Genomic_DNA"/>
</dbReference>